<reference evidence="1 2" key="1">
    <citation type="submission" date="2023-05" db="EMBL/GenBank/DDBJ databases">
        <title>B98-5 Cell Line De Novo Hybrid Assembly: An Optical Mapping Approach.</title>
        <authorList>
            <person name="Kananen K."/>
            <person name="Auerbach J.A."/>
            <person name="Kautto E."/>
            <person name="Blachly J.S."/>
        </authorList>
    </citation>
    <scope>NUCLEOTIDE SEQUENCE [LARGE SCALE GENOMIC DNA]</scope>
    <source>
        <strain evidence="1">B95-8</strain>
        <tissue evidence="1">Cell line</tissue>
    </source>
</reference>
<sequence>MDKEKAMQGYTGELVCLQLQPSALVPGPLQEVEMIDQAIGSILCQVVIQAHQEQLDEMAELGFKEETLMSQLASNQLPYMFSHLESSLGSETFLQEGLEKQIWQSASKSKSCMCPLFPSQDFEDFVTQLDEIMVLKSKCIQSLRSQLQLYLTCHGPAAAPEGTVPS</sequence>
<organism evidence="1 2">
    <name type="scientific">Saguinus oedipus</name>
    <name type="common">Cotton-top tamarin</name>
    <name type="synonym">Oedipomidas oedipus</name>
    <dbReference type="NCBI Taxonomy" id="9490"/>
    <lineage>
        <taxon>Eukaryota</taxon>
        <taxon>Metazoa</taxon>
        <taxon>Chordata</taxon>
        <taxon>Craniata</taxon>
        <taxon>Vertebrata</taxon>
        <taxon>Euteleostomi</taxon>
        <taxon>Mammalia</taxon>
        <taxon>Eutheria</taxon>
        <taxon>Euarchontoglires</taxon>
        <taxon>Primates</taxon>
        <taxon>Haplorrhini</taxon>
        <taxon>Platyrrhini</taxon>
        <taxon>Cebidae</taxon>
        <taxon>Callitrichinae</taxon>
        <taxon>Saguinus</taxon>
    </lineage>
</organism>
<proteinExistence type="predicted"/>
<evidence type="ECO:0000313" key="2">
    <source>
        <dbReference type="Proteomes" id="UP001266305"/>
    </source>
</evidence>
<keyword evidence="2" id="KW-1185">Reference proteome</keyword>
<dbReference type="Proteomes" id="UP001266305">
    <property type="component" value="Unassembled WGS sequence"/>
</dbReference>
<name>A0ABQ9WE09_SAGOE</name>
<gene>
    <name evidence="1" type="primary">KIF24_1</name>
    <name evidence="1" type="ORF">P7K49_001293</name>
</gene>
<dbReference type="EMBL" id="JASSZA010000001">
    <property type="protein sequence ID" value="KAK2119907.1"/>
    <property type="molecule type" value="Genomic_DNA"/>
</dbReference>
<evidence type="ECO:0000313" key="1">
    <source>
        <dbReference type="EMBL" id="KAK2119907.1"/>
    </source>
</evidence>
<protein>
    <submittedName>
        <fullName evidence="1">Kinesin-like protein kif24</fullName>
    </submittedName>
</protein>
<accession>A0ABQ9WE09</accession>
<comment type="caution">
    <text evidence="1">The sequence shown here is derived from an EMBL/GenBank/DDBJ whole genome shotgun (WGS) entry which is preliminary data.</text>
</comment>